<proteinExistence type="predicted"/>
<name>A0A6A1WP08_9ROSI</name>
<dbReference type="AlphaFoldDB" id="A0A6A1WP08"/>
<keyword evidence="3" id="KW-1185">Reference proteome</keyword>
<dbReference type="EMBL" id="RXIC02000019">
    <property type="protein sequence ID" value="KAB1226894.1"/>
    <property type="molecule type" value="Genomic_DNA"/>
</dbReference>
<evidence type="ECO:0000313" key="3">
    <source>
        <dbReference type="Proteomes" id="UP000516437"/>
    </source>
</evidence>
<feature type="compositionally biased region" description="Basic and acidic residues" evidence="1">
    <location>
        <begin position="81"/>
        <end position="113"/>
    </location>
</feature>
<comment type="caution">
    <text evidence="2">The sequence shown here is derived from an EMBL/GenBank/DDBJ whole genome shotgun (WGS) entry which is preliminary data.</text>
</comment>
<accession>A0A6A1WP08</accession>
<organism evidence="2 3">
    <name type="scientific">Morella rubra</name>
    <name type="common">Chinese bayberry</name>
    <dbReference type="NCBI Taxonomy" id="262757"/>
    <lineage>
        <taxon>Eukaryota</taxon>
        <taxon>Viridiplantae</taxon>
        <taxon>Streptophyta</taxon>
        <taxon>Embryophyta</taxon>
        <taxon>Tracheophyta</taxon>
        <taxon>Spermatophyta</taxon>
        <taxon>Magnoliopsida</taxon>
        <taxon>eudicotyledons</taxon>
        <taxon>Gunneridae</taxon>
        <taxon>Pentapetalae</taxon>
        <taxon>rosids</taxon>
        <taxon>fabids</taxon>
        <taxon>Fagales</taxon>
        <taxon>Myricaceae</taxon>
        <taxon>Morella</taxon>
    </lineage>
</organism>
<dbReference type="OrthoDB" id="1926336at2759"/>
<feature type="compositionally biased region" description="Polar residues" evidence="1">
    <location>
        <begin position="70"/>
        <end position="79"/>
    </location>
</feature>
<feature type="region of interest" description="Disordered" evidence="1">
    <location>
        <begin position="67"/>
        <end position="120"/>
    </location>
</feature>
<evidence type="ECO:0000313" key="2">
    <source>
        <dbReference type="EMBL" id="KAB1226894.1"/>
    </source>
</evidence>
<evidence type="ECO:0000256" key="1">
    <source>
        <dbReference type="SAM" id="MobiDB-lite"/>
    </source>
</evidence>
<sequence length="120" mass="13662">MDAASSGEAARLRASVETVKGDLADLKHEHEKQKEGWEAASQTLRSKLEIAEHNCIRTEIEAAKMRSQLESEVSSQARKLSTRDAELDAAKEEDSTFEFERKRNRPERYDRNLTENTLKA</sequence>
<reference evidence="2 3" key="1">
    <citation type="journal article" date="2019" name="Plant Biotechnol. J.">
        <title>The red bayberry genome and genetic basis of sex determination.</title>
        <authorList>
            <person name="Jia H.M."/>
            <person name="Jia H.J."/>
            <person name="Cai Q.L."/>
            <person name="Wang Y."/>
            <person name="Zhao H.B."/>
            <person name="Yang W.F."/>
            <person name="Wang G.Y."/>
            <person name="Li Y.H."/>
            <person name="Zhan D.L."/>
            <person name="Shen Y.T."/>
            <person name="Niu Q.F."/>
            <person name="Chang L."/>
            <person name="Qiu J."/>
            <person name="Zhao L."/>
            <person name="Xie H.B."/>
            <person name="Fu W.Y."/>
            <person name="Jin J."/>
            <person name="Li X.W."/>
            <person name="Jiao Y."/>
            <person name="Zhou C.C."/>
            <person name="Tu T."/>
            <person name="Chai C.Y."/>
            <person name="Gao J.L."/>
            <person name="Fan L.J."/>
            <person name="van de Weg E."/>
            <person name="Wang J.Y."/>
            <person name="Gao Z.S."/>
        </authorList>
    </citation>
    <scope>NUCLEOTIDE SEQUENCE [LARGE SCALE GENOMIC DNA]</scope>
    <source>
        <tissue evidence="2">Leaves</tissue>
    </source>
</reference>
<gene>
    <name evidence="2" type="ORF">CJ030_MR1G011765</name>
</gene>
<dbReference type="Proteomes" id="UP000516437">
    <property type="component" value="Chromosome 1"/>
</dbReference>
<protein>
    <submittedName>
        <fullName evidence="2">Protein GRIP</fullName>
    </submittedName>
</protein>